<protein>
    <recommendedName>
        <fullName evidence="8">Isoprenylcysteine carboxyl methyltransferase</fullName>
    </recommendedName>
</protein>
<keyword evidence="7" id="KW-1185">Reference proteome</keyword>
<evidence type="ECO:0008006" key="8">
    <source>
        <dbReference type="Google" id="ProtNLM"/>
    </source>
</evidence>
<evidence type="ECO:0000313" key="7">
    <source>
        <dbReference type="Proteomes" id="UP000070107"/>
    </source>
</evidence>
<evidence type="ECO:0000256" key="3">
    <source>
        <dbReference type="ARBA" id="ARBA00022989"/>
    </source>
</evidence>
<keyword evidence="2 5" id="KW-0812">Transmembrane</keyword>
<evidence type="ECO:0000256" key="4">
    <source>
        <dbReference type="ARBA" id="ARBA00023136"/>
    </source>
</evidence>
<dbReference type="InterPro" id="IPR007318">
    <property type="entry name" value="Phopholipid_MeTrfase"/>
</dbReference>
<evidence type="ECO:0000256" key="5">
    <source>
        <dbReference type="SAM" id="Phobius"/>
    </source>
</evidence>
<name>A0A135HY22_9HYPH</name>
<keyword evidence="3 5" id="KW-1133">Transmembrane helix</keyword>
<evidence type="ECO:0000256" key="2">
    <source>
        <dbReference type="ARBA" id="ARBA00022692"/>
    </source>
</evidence>
<comment type="subcellular location">
    <subcellularLocation>
        <location evidence="1">Endomembrane system</location>
        <topology evidence="1">Multi-pass membrane protein</topology>
    </subcellularLocation>
</comment>
<reference evidence="6 7" key="1">
    <citation type="submission" date="2015-11" db="EMBL/GenBank/DDBJ databases">
        <title>Draft genome sequence of Paramesorhizobium deserti A-3-E, a strain highly resistant to diverse beta-lactam antibiotics.</title>
        <authorList>
            <person name="Lv R."/>
            <person name="Yang X."/>
            <person name="Fang N."/>
            <person name="Guo J."/>
            <person name="Luo X."/>
            <person name="Peng F."/>
            <person name="Yang R."/>
            <person name="Cui Y."/>
            <person name="Fang C."/>
            <person name="Song Y."/>
        </authorList>
    </citation>
    <scope>NUCLEOTIDE SEQUENCE [LARGE SCALE GENOMIC DNA]</scope>
    <source>
        <strain evidence="6 7">A-3-E</strain>
    </source>
</reference>
<dbReference type="Pfam" id="PF04191">
    <property type="entry name" value="PEMT"/>
    <property type="match status" value="1"/>
</dbReference>
<feature type="transmembrane region" description="Helical" evidence="5">
    <location>
        <begin position="93"/>
        <end position="126"/>
    </location>
</feature>
<keyword evidence="4 5" id="KW-0472">Membrane</keyword>
<dbReference type="GO" id="GO:0012505">
    <property type="term" value="C:endomembrane system"/>
    <property type="evidence" value="ECO:0007669"/>
    <property type="project" value="UniProtKB-SubCell"/>
</dbReference>
<accession>A0A135HY22</accession>
<sequence>MATLPTSAHDLAQIQSRRKTRIRLAVLLFSPVLLFTSGVFEPGSWQREALESTGLLMVFVAILGRAWSTLYIGGRKIDHLVTSGPYSVTRNPLYLFSFAAAAGLGAQTGSITIALVLVLVAYAIFWPVVQREEAALHEIHGESFELYLKSVPRFAPRWRSWKDAHQLEIDPSRLRQTVLDGLIMLALVPLIRSIGCLQASIPNLPVLALF</sequence>
<evidence type="ECO:0000313" key="6">
    <source>
        <dbReference type="EMBL" id="KXF78106.1"/>
    </source>
</evidence>
<proteinExistence type="predicted"/>
<dbReference type="Proteomes" id="UP000070107">
    <property type="component" value="Unassembled WGS sequence"/>
</dbReference>
<comment type="caution">
    <text evidence="6">The sequence shown here is derived from an EMBL/GenBank/DDBJ whole genome shotgun (WGS) entry which is preliminary data.</text>
</comment>
<dbReference type="AlphaFoldDB" id="A0A135HY22"/>
<feature type="transmembrane region" description="Helical" evidence="5">
    <location>
        <begin position="52"/>
        <end position="72"/>
    </location>
</feature>
<dbReference type="Gene3D" id="1.20.120.1630">
    <property type="match status" value="1"/>
</dbReference>
<feature type="transmembrane region" description="Helical" evidence="5">
    <location>
        <begin position="22"/>
        <end position="40"/>
    </location>
</feature>
<dbReference type="EMBL" id="LNTU01000002">
    <property type="protein sequence ID" value="KXF78106.1"/>
    <property type="molecule type" value="Genomic_DNA"/>
</dbReference>
<organism evidence="6 7">
    <name type="scientific">Paramesorhizobium deserti</name>
    <dbReference type="NCBI Taxonomy" id="1494590"/>
    <lineage>
        <taxon>Bacteria</taxon>
        <taxon>Pseudomonadati</taxon>
        <taxon>Pseudomonadota</taxon>
        <taxon>Alphaproteobacteria</taxon>
        <taxon>Hyphomicrobiales</taxon>
        <taxon>Phyllobacteriaceae</taxon>
        <taxon>Paramesorhizobium</taxon>
    </lineage>
</organism>
<gene>
    <name evidence="6" type="ORF">ATN84_23305</name>
</gene>
<evidence type="ECO:0000256" key="1">
    <source>
        <dbReference type="ARBA" id="ARBA00004127"/>
    </source>
</evidence>
<dbReference type="STRING" id="1494590.ATN84_23305"/>